<name>A0A6G2CSG8_9FIRM</name>
<accession>A0A6G2CSG8</accession>
<reference evidence="3 4" key="1">
    <citation type="journal article" date="2019" name="Nat. Med.">
        <title>A library of human gut bacterial isolates paired with longitudinal multiomics data enables mechanistic microbiome research.</title>
        <authorList>
            <person name="Poyet M."/>
            <person name="Groussin M."/>
            <person name="Gibbons S.M."/>
            <person name="Avila-Pacheco J."/>
            <person name="Jiang X."/>
            <person name="Kearney S.M."/>
            <person name="Perrotta A.R."/>
            <person name="Berdy B."/>
            <person name="Zhao S."/>
            <person name="Lieberman T.D."/>
            <person name="Swanson P.K."/>
            <person name="Smith M."/>
            <person name="Roesemann S."/>
            <person name="Alexander J.E."/>
            <person name="Rich S.A."/>
            <person name="Livny J."/>
            <person name="Vlamakis H."/>
            <person name="Clish C."/>
            <person name="Bullock K."/>
            <person name="Deik A."/>
            <person name="Scott J."/>
            <person name="Pierce K.A."/>
            <person name="Xavier R.J."/>
            <person name="Alm E.J."/>
        </authorList>
    </citation>
    <scope>NUCLEOTIDE SEQUENCE</scope>
    <source>
        <strain evidence="3">BIOML-A179</strain>
        <strain evidence="2 4">BIOML-A198</strain>
    </source>
</reference>
<comment type="caution">
    <text evidence="3">The sequence shown here is derived from an EMBL/GenBank/DDBJ whole genome shotgun (WGS) entry which is preliminary data.</text>
</comment>
<keyword evidence="1" id="KW-1133">Transmembrane helix</keyword>
<sequence length="102" mass="11703">MISIILIMSLCLGPMIKIAATGLIEELPMASWKIHFNQKEIIDSLLLSALIGSIGISLYQKYGLQLDFYKYLFFTVLMILIGLIDFKTTYVYRSTFRNKKNT</sequence>
<evidence type="ECO:0000313" key="3">
    <source>
        <dbReference type="EMBL" id="MTL95585.1"/>
    </source>
</evidence>
<gene>
    <name evidence="3" type="ORF">GMA64_13755</name>
    <name evidence="2" type="ORF">GMA92_11595</name>
</gene>
<evidence type="ECO:0000313" key="2">
    <source>
        <dbReference type="EMBL" id="MTK22057.1"/>
    </source>
</evidence>
<evidence type="ECO:0000313" key="4">
    <source>
        <dbReference type="Proteomes" id="UP000487649"/>
    </source>
</evidence>
<feature type="transmembrane region" description="Helical" evidence="1">
    <location>
        <begin position="6"/>
        <end position="24"/>
    </location>
</feature>
<keyword evidence="1" id="KW-0472">Membrane</keyword>
<protein>
    <submittedName>
        <fullName evidence="3">Uncharacterized protein</fullName>
    </submittedName>
</protein>
<dbReference type="RefSeq" id="WP_006784567.1">
    <property type="nucleotide sequence ID" value="NZ_CAJJOK010000010.1"/>
</dbReference>
<dbReference type="EMBL" id="WMQE01000028">
    <property type="protein sequence ID" value="MTK22057.1"/>
    <property type="molecule type" value="Genomic_DNA"/>
</dbReference>
<proteinExistence type="predicted"/>
<dbReference type="AlphaFoldDB" id="A0A6G2CSG8"/>
<evidence type="ECO:0000256" key="1">
    <source>
        <dbReference type="SAM" id="Phobius"/>
    </source>
</evidence>
<keyword evidence="1" id="KW-0812">Transmembrane</keyword>
<dbReference type="Proteomes" id="UP000487649">
    <property type="component" value="Unassembled WGS sequence"/>
</dbReference>
<organism evidence="3">
    <name type="scientific">Turicibacter sanguinis</name>
    <dbReference type="NCBI Taxonomy" id="154288"/>
    <lineage>
        <taxon>Bacteria</taxon>
        <taxon>Bacillati</taxon>
        <taxon>Bacillota</taxon>
        <taxon>Erysipelotrichia</taxon>
        <taxon>Erysipelotrichales</taxon>
        <taxon>Turicibacteraceae</taxon>
        <taxon>Turicibacter</taxon>
    </lineage>
</organism>
<feature type="transmembrane region" description="Helical" evidence="1">
    <location>
        <begin position="68"/>
        <end position="92"/>
    </location>
</feature>
<dbReference type="EMBL" id="WMQV01000066">
    <property type="protein sequence ID" value="MTL95585.1"/>
    <property type="molecule type" value="Genomic_DNA"/>
</dbReference>